<dbReference type="RefSeq" id="WP_264946606.1">
    <property type="nucleotide sequence ID" value="NZ_JAPDRA010000017.1"/>
</dbReference>
<keyword evidence="1" id="KW-0812">Transmembrane</keyword>
<organism evidence="2 3">
    <name type="scientific">Sphingomonas canadensis</name>
    <dbReference type="NCBI Taxonomy" id="1219257"/>
    <lineage>
        <taxon>Bacteria</taxon>
        <taxon>Pseudomonadati</taxon>
        <taxon>Pseudomonadota</taxon>
        <taxon>Alphaproteobacteria</taxon>
        <taxon>Sphingomonadales</taxon>
        <taxon>Sphingomonadaceae</taxon>
        <taxon>Sphingomonas</taxon>
    </lineage>
</organism>
<evidence type="ECO:0008006" key="4">
    <source>
        <dbReference type="Google" id="ProtNLM"/>
    </source>
</evidence>
<dbReference type="EMBL" id="JBHTJG010000016">
    <property type="protein sequence ID" value="MFD0948696.1"/>
    <property type="molecule type" value="Genomic_DNA"/>
</dbReference>
<evidence type="ECO:0000256" key="1">
    <source>
        <dbReference type="SAM" id="Phobius"/>
    </source>
</evidence>
<comment type="caution">
    <text evidence="2">The sequence shown here is derived from an EMBL/GenBank/DDBJ whole genome shotgun (WGS) entry which is preliminary data.</text>
</comment>
<evidence type="ECO:0000313" key="2">
    <source>
        <dbReference type="EMBL" id="MFD0948696.1"/>
    </source>
</evidence>
<accession>A0ABW3HG56</accession>
<keyword evidence="1" id="KW-0472">Membrane</keyword>
<evidence type="ECO:0000313" key="3">
    <source>
        <dbReference type="Proteomes" id="UP001596977"/>
    </source>
</evidence>
<sequence length="211" mass="23504">MTEFYAELKGWQTAIGATLGFVALVVGALVNFHLNRRRDQRLRNEEIASTALALYGEILLLRESTARLAQFVGARYLRSGFQGGEDDFDRYFREMVEIPAPRLFPALAPKIGLLPPSIALEVSKFYFRIEEAQTWLPRLEENPDRKYSYSVAHVLQPAVDAVDLVESALREIEELTGIEPAKLSLDIGKAKSALSMEDDFHAEQAASSGAS</sequence>
<protein>
    <recommendedName>
        <fullName evidence="4">CHASE domain-containing protein</fullName>
    </recommendedName>
</protein>
<keyword evidence="3" id="KW-1185">Reference proteome</keyword>
<reference evidence="3" key="1">
    <citation type="journal article" date="2019" name="Int. J. Syst. Evol. Microbiol.">
        <title>The Global Catalogue of Microorganisms (GCM) 10K type strain sequencing project: providing services to taxonomists for standard genome sequencing and annotation.</title>
        <authorList>
            <consortium name="The Broad Institute Genomics Platform"/>
            <consortium name="The Broad Institute Genome Sequencing Center for Infectious Disease"/>
            <person name="Wu L."/>
            <person name="Ma J."/>
        </authorList>
    </citation>
    <scope>NUCLEOTIDE SEQUENCE [LARGE SCALE GENOMIC DNA]</scope>
    <source>
        <strain evidence="3">CCUG 62982</strain>
    </source>
</reference>
<proteinExistence type="predicted"/>
<name>A0ABW3HG56_9SPHN</name>
<gene>
    <name evidence="2" type="ORF">ACFQ1E_20315</name>
</gene>
<feature type="transmembrane region" description="Helical" evidence="1">
    <location>
        <begin position="14"/>
        <end position="34"/>
    </location>
</feature>
<dbReference type="Proteomes" id="UP001596977">
    <property type="component" value="Unassembled WGS sequence"/>
</dbReference>
<keyword evidence="1" id="KW-1133">Transmembrane helix</keyword>